<sequence>MSARNRAKLTAFALLTVAAWSVGLAPPAVLALAALTALIPLADGLERDPASAVRPARRHEPA</sequence>
<reference evidence="1 2" key="2">
    <citation type="journal article" date="2021" name="Mar. Drugs">
        <title>A New Micromonospora Strain with Antibiotic Activity Isolated from the Microbiome of a Mid-Atlantic Deep-Sea Sponge.</title>
        <authorList>
            <person name="Back C.R."/>
            <person name="Stennett H.L."/>
            <person name="Williams S.E."/>
            <person name="Wang L."/>
            <person name="Ojeda Gomez J."/>
            <person name="Abdulle O.M."/>
            <person name="Duffy T."/>
            <person name="Neal C."/>
            <person name="Mantell J."/>
            <person name="Jepson M.A."/>
            <person name="Hendry K.R."/>
            <person name="Powell D."/>
            <person name="Stach J.E.M."/>
            <person name="Essex-Lopresti A.E."/>
            <person name="Willis C.L."/>
            <person name="Curnow P."/>
            <person name="Race P.R."/>
        </authorList>
    </citation>
    <scope>NUCLEOTIDE SEQUENCE [LARGE SCALE GENOMIC DNA]</scope>
    <source>
        <strain evidence="1 2">28ISP2-46</strain>
    </source>
</reference>
<dbReference type="RefSeq" id="WP_181567634.1">
    <property type="nucleotide sequence ID" value="NZ_CP059322.2"/>
</dbReference>
<gene>
    <name evidence="1" type="ORF">H1D33_16845</name>
</gene>
<evidence type="ECO:0000313" key="2">
    <source>
        <dbReference type="Proteomes" id="UP000510844"/>
    </source>
</evidence>
<dbReference type="KEGG" id="mfeu:H1D33_16845"/>
<keyword evidence="2" id="KW-1185">Reference proteome</keyword>
<proteinExistence type="predicted"/>
<evidence type="ECO:0000313" key="1">
    <source>
        <dbReference type="EMBL" id="QLQ35086.1"/>
    </source>
</evidence>
<dbReference type="AlphaFoldDB" id="A0A7L6AZR3"/>
<protein>
    <submittedName>
        <fullName evidence="1">Uncharacterized protein</fullName>
    </submittedName>
</protein>
<organism evidence="1 2">
    <name type="scientific">Micromonospora robiginosa</name>
    <dbReference type="NCBI Taxonomy" id="2749844"/>
    <lineage>
        <taxon>Bacteria</taxon>
        <taxon>Bacillati</taxon>
        <taxon>Actinomycetota</taxon>
        <taxon>Actinomycetes</taxon>
        <taxon>Micromonosporales</taxon>
        <taxon>Micromonosporaceae</taxon>
        <taxon>Micromonospora</taxon>
    </lineage>
</organism>
<dbReference type="Proteomes" id="UP000510844">
    <property type="component" value="Chromosome"/>
</dbReference>
<dbReference type="EMBL" id="CP059322">
    <property type="protein sequence ID" value="QLQ35086.1"/>
    <property type="molecule type" value="Genomic_DNA"/>
</dbReference>
<name>A0A7L6AZR3_9ACTN</name>
<reference evidence="2" key="1">
    <citation type="submission" date="2020-07" db="EMBL/GenBank/DDBJ databases">
        <title>A new Micromonospora strain with potent antibiotic activity isolated from the microbiome of a mid-Atlantic deep-sea sponge.</title>
        <authorList>
            <person name="Back C.R."/>
            <person name="Stennett H.L."/>
            <person name="Williams S.E."/>
            <person name="Wang L."/>
            <person name="Ojeda Gomez J."/>
            <person name="Abdulle O.M."/>
            <person name="Duffy T."/>
            <person name="Hendry K.R."/>
            <person name="Powell D."/>
            <person name="Stach J.E."/>
            <person name="Essex-Lopresti A.E."/>
            <person name="Willis C.L."/>
            <person name="Curnow P."/>
            <person name="Race P.R."/>
        </authorList>
    </citation>
    <scope>NUCLEOTIDE SEQUENCE [LARGE SCALE GENOMIC DNA]</scope>
    <source>
        <strain evidence="2">28ISP2-46</strain>
    </source>
</reference>
<accession>A0A7L6AZR3</accession>